<dbReference type="Proteomes" id="UP001558850">
    <property type="component" value="Unassembled WGS sequence"/>
</dbReference>
<accession>A0ACC6UD54</accession>
<proteinExistence type="predicted"/>
<name>A0ACC6UD54_9BURK</name>
<evidence type="ECO:0000313" key="2">
    <source>
        <dbReference type="Proteomes" id="UP001558850"/>
    </source>
</evidence>
<gene>
    <name evidence="1" type="ORF">AB4Y32_37755</name>
</gene>
<dbReference type="EMBL" id="JBFRCH010000051">
    <property type="protein sequence ID" value="MEX3937415.1"/>
    <property type="molecule type" value="Genomic_DNA"/>
</dbReference>
<reference evidence="1" key="1">
    <citation type="submission" date="2024-07" db="EMBL/GenBank/DDBJ databases">
        <title>A survey of Mimosa microsymbionts across Brazilian biomes reveals a high diversity of Paraburkholderia nodulating endemic species, but also that Cupriavidus is common as a symbiont of widespread species.</title>
        <authorList>
            <person name="Rouws L."/>
            <person name="Barauna A."/>
            <person name="Beukes C."/>
            <person name="Rouws J.R.C."/>
            <person name="De Faria S.M."/>
            <person name="Gross E."/>
            <person name="Bueno Dos Reis Junior F."/>
            <person name="Simon M.F."/>
            <person name="Maluk M."/>
            <person name="Odee D.W."/>
            <person name="Kenicer G."/>
            <person name="Young J.P.W."/>
            <person name="Reis V.M."/>
            <person name="Zilli J."/>
            <person name="James E.K."/>
        </authorList>
    </citation>
    <scope>NUCLEOTIDE SEQUENCE</scope>
    <source>
        <strain evidence="1">EG181B</strain>
    </source>
</reference>
<protein>
    <submittedName>
        <fullName evidence="1">Uncharacterized protein</fullName>
    </submittedName>
</protein>
<evidence type="ECO:0000313" key="1">
    <source>
        <dbReference type="EMBL" id="MEX3937415.1"/>
    </source>
</evidence>
<organism evidence="1 2">
    <name type="scientific">Paraburkholderia phymatum</name>
    <dbReference type="NCBI Taxonomy" id="148447"/>
    <lineage>
        <taxon>Bacteria</taxon>
        <taxon>Pseudomonadati</taxon>
        <taxon>Pseudomonadota</taxon>
        <taxon>Betaproteobacteria</taxon>
        <taxon>Burkholderiales</taxon>
        <taxon>Burkholderiaceae</taxon>
        <taxon>Paraburkholderia</taxon>
    </lineage>
</organism>
<keyword evidence="2" id="KW-1185">Reference proteome</keyword>
<sequence length="110" mass="12170">MKQQFEICGDNTFTFRSGGYNAFLRPVRGESDWKLDWTWSIKKVALTRIHVIDGKSRVEPRIVTVSEGCADSAADAQRDILACLVRLSDSDAGSESVLDHVDDGHAADRS</sequence>
<comment type="caution">
    <text evidence="1">The sequence shown here is derived from an EMBL/GenBank/DDBJ whole genome shotgun (WGS) entry which is preliminary data.</text>
</comment>